<sequence length="373" mass="41462">MDRPELVMSPPVVMAPRPDGFEVVWAVSAQSRGWVEWRLADEGPDQSRIADCGPYGFVPQGSQVLRIRLDGLTPGQDHLIRTVTVAVDDGHQEVSDWKPVRTLDPSADSATFLAWNDTHQREDTLAALDDASPGADVWVWNGDVCNNWNDPAEIVPTILSPAGRDVTAGRPMMFGWGNHDVRGPWAHRVPEVVASPYGLPYHGFRIGPVAAIVLSTGEDKPDDHPSFAGRVSFAELRRRQADWLAEQIKRPGFVDAPYRVVFCHMPLRWLDEPVLTDLDYESGKWDHYSRVSRELWHDALVEWGTQIVVSGHTHRSALIEAEPGAPYVQLTGGGNTPDIATWIEGRADRSHLRVTAHRLDGTIAHQVEFNPLA</sequence>
<organism evidence="2 3">
    <name type="scientific">Candidatus Avipropionibacterium avicola</name>
    <dbReference type="NCBI Taxonomy" id="2840701"/>
    <lineage>
        <taxon>Bacteria</taxon>
        <taxon>Bacillati</taxon>
        <taxon>Actinomycetota</taxon>
        <taxon>Actinomycetes</taxon>
        <taxon>Propionibacteriales</taxon>
        <taxon>Propionibacteriaceae</taxon>
        <taxon>Propionibacteriaceae incertae sedis</taxon>
        <taxon>Candidatus Avipropionibacterium</taxon>
    </lineage>
</organism>
<comment type="caution">
    <text evidence="2">The sequence shown here is derived from an EMBL/GenBank/DDBJ whole genome shotgun (WGS) entry which is preliminary data.</text>
</comment>
<feature type="domain" description="Calcineurin-like phosphoesterase" evidence="1">
    <location>
        <begin position="111"/>
        <end position="315"/>
    </location>
</feature>
<evidence type="ECO:0000313" key="2">
    <source>
        <dbReference type="EMBL" id="HIT75695.1"/>
    </source>
</evidence>
<dbReference type="InterPro" id="IPR004843">
    <property type="entry name" value="Calcineurin-like_PHP"/>
</dbReference>
<evidence type="ECO:0000313" key="3">
    <source>
        <dbReference type="Proteomes" id="UP000886842"/>
    </source>
</evidence>
<protein>
    <submittedName>
        <fullName evidence="2">Metallophosphoesterase</fullName>
    </submittedName>
</protein>
<accession>A0A9D1GZM4</accession>
<name>A0A9D1GZM4_9ACTN</name>
<dbReference type="GO" id="GO:0016787">
    <property type="term" value="F:hydrolase activity"/>
    <property type="evidence" value="ECO:0007669"/>
    <property type="project" value="InterPro"/>
</dbReference>
<dbReference type="AlphaFoldDB" id="A0A9D1GZM4"/>
<dbReference type="CDD" id="cd00838">
    <property type="entry name" value="MPP_superfamily"/>
    <property type="match status" value="1"/>
</dbReference>
<dbReference type="SUPFAM" id="SSF56300">
    <property type="entry name" value="Metallo-dependent phosphatases"/>
    <property type="match status" value="1"/>
</dbReference>
<proteinExistence type="predicted"/>
<gene>
    <name evidence="2" type="ORF">IAA98_08930</name>
</gene>
<dbReference type="EMBL" id="DVLP01000268">
    <property type="protein sequence ID" value="HIT75695.1"/>
    <property type="molecule type" value="Genomic_DNA"/>
</dbReference>
<dbReference type="Gene3D" id="3.60.21.10">
    <property type="match status" value="1"/>
</dbReference>
<reference evidence="2" key="2">
    <citation type="journal article" date="2021" name="PeerJ">
        <title>Extensive microbial diversity within the chicken gut microbiome revealed by metagenomics and culture.</title>
        <authorList>
            <person name="Gilroy R."/>
            <person name="Ravi A."/>
            <person name="Getino M."/>
            <person name="Pursley I."/>
            <person name="Horton D.L."/>
            <person name="Alikhan N.F."/>
            <person name="Baker D."/>
            <person name="Gharbi K."/>
            <person name="Hall N."/>
            <person name="Watson M."/>
            <person name="Adriaenssens E.M."/>
            <person name="Foster-Nyarko E."/>
            <person name="Jarju S."/>
            <person name="Secka A."/>
            <person name="Antonio M."/>
            <person name="Oren A."/>
            <person name="Chaudhuri R.R."/>
            <person name="La Ragione R."/>
            <person name="Hildebrand F."/>
            <person name="Pallen M.J."/>
        </authorList>
    </citation>
    <scope>NUCLEOTIDE SEQUENCE</scope>
    <source>
        <strain evidence="2">ChiGjej1B1-24693</strain>
    </source>
</reference>
<reference evidence="2" key="1">
    <citation type="submission" date="2020-10" db="EMBL/GenBank/DDBJ databases">
        <authorList>
            <person name="Gilroy R."/>
        </authorList>
    </citation>
    <scope>NUCLEOTIDE SEQUENCE</scope>
    <source>
        <strain evidence="2">ChiGjej1B1-24693</strain>
    </source>
</reference>
<evidence type="ECO:0000259" key="1">
    <source>
        <dbReference type="Pfam" id="PF00149"/>
    </source>
</evidence>
<dbReference type="InterPro" id="IPR029052">
    <property type="entry name" value="Metallo-depent_PP-like"/>
</dbReference>
<dbReference type="Pfam" id="PF00149">
    <property type="entry name" value="Metallophos"/>
    <property type="match status" value="1"/>
</dbReference>
<dbReference type="Proteomes" id="UP000886842">
    <property type="component" value="Unassembled WGS sequence"/>
</dbReference>